<keyword evidence="2" id="KW-1185">Reference proteome</keyword>
<dbReference type="EMBL" id="JAMZEB010000002">
    <property type="protein sequence ID" value="MCP2362334.1"/>
    <property type="molecule type" value="Genomic_DNA"/>
</dbReference>
<protein>
    <submittedName>
        <fullName evidence="1">Uncharacterized protein</fullName>
    </submittedName>
</protein>
<evidence type="ECO:0000313" key="1">
    <source>
        <dbReference type="EMBL" id="MCP2362334.1"/>
    </source>
</evidence>
<proteinExistence type="predicted"/>
<accession>A0A9X2K7D6</accession>
<dbReference type="AlphaFoldDB" id="A0A9X2K7D6"/>
<name>A0A9X2K7D6_9ACTN</name>
<organism evidence="1 2">
    <name type="scientific">Nonomuraea thailandensis</name>
    <dbReference type="NCBI Taxonomy" id="1188745"/>
    <lineage>
        <taxon>Bacteria</taxon>
        <taxon>Bacillati</taxon>
        <taxon>Actinomycetota</taxon>
        <taxon>Actinomycetes</taxon>
        <taxon>Streptosporangiales</taxon>
        <taxon>Streptosporangiaceae</taxon>
        <taxon>Nonomuraea</taxon>
    </lineage>
</organism>
<sequence length="172" mass="19021">MTALAIMILFGATGEIGPIRCGASLNSIAKTLGPPWDIGRVSRRKRWPHLFSYGHVELCVCHCRTVTMVSVQARHDPVELPEPETNVLTAYSSQMTMRQITASLDKACCRWRTDPNSSPDRRELYTEPARVGFVFRSTGHAPEPLLEQAGLWINEHECAPLPHGLADDGLGT</sequence>
<reference evidence="1" key="1">
    <citation type="submission" date="2022-06" db="EMBL/GenBank/DDBJ databases">
        <title>Sequencing the genomes of 1000 actinobacteria strains.</title>
        <authorList>
            <person name="Klenk H.-P."/>
        </authorList>
    </citation>
    <scope>NUCLEOTIDE SEQUENCE</scope>
    <source>
        <strain evidence="1">DSM 46694</strain>
    </source>
</reference>
<evidence type="ECO:0000313" key="2">
    <source>
        <dbReference type="Proteomes" id="UP001139648"/>
    </source>
</evidence>
<comment type="caution">
    <text evidence="1">The sequence shown here is derived from an EMBL/GenBank/DDBJ whole genome shotgun (WGS) entry which is preliminary data.</text>
</comment>
<dbReference type="Proteomes" id="UP001139648">
    <property type="component" value="Unassembled WGS sequence"/>
</dbReference>
<gene>
    <name evidence="1" type="ORF">HD597_009354</name>
</gene>
<dbReference type="RefSeq" id="WP_253752979.1">
    <property type="nucleotide sequence ID" value="NZ_BAABKA010000069.1"/>
</dbReference>